<organism evidence="1">
    <name type="scientific">Ananas comosus var. bracteatus</name>
    <name type="common">red pineapple</name>
    <dbReference type="NCBI Taxonomy" id="296719"/>
    <lineage>
        <taxon>Eukaryota</taxon>
        <taxon>Viridiplantae</taxon>
        <taxon>Streptophyta</taxon>
        <taxon>Embryophyta</taxon>
        <taxon>Tracheophyta</taxon>
        <taxon>Spermatophyta</taxon>
        <taxon>Magnoliopsida</taxon>
        <taxon>Liliopsida</taxon>
        <taxon>Poales</taxon>
        <taxon>Bromeliaceae</taxon>
        <taxon>Bromelioideae</taxon>
        <taxon>Ananas</taxon>
    </lineage>
</organism>
<protein>
    <submittedName>
        <fullName evidence="1">Uncharacterized protein</fullName>
    </submittedName>
</protein>
<dbReference type="GO" id="GO:0005881">
    <property type="term" value="C:cytoplasmic microtubule"/>
    <property type="evidence" value="ECO:0007669"/>
    <property type="project" value="TreeGrafter"/>
</dbReference>
<dbReference type="AlphaFoldDB" id="A0A6V7PC67"/>
<sequence>MKAVEPWFNALWDDRKAALEGEKDVIKAMVRIARRQRRLLLLRPEDEGRYALAIEEVDKGIEALGDMADGVQGDIKEGGRCLCEDDSRRDWQSCPQAAFRLVGGTCGSGGRREFVGGIGVKRLVNSCGALNDARRLAIHHSSLLLLIMECVMVVIVKAMKNPRSALCKTSIMACADIFRSFGRLLLSSSTKEEAAFDNLDMFTFLS</sequence>
<dbReference type="EMBL" id="LR862147">
    <property type="protein sequence ID" value="CAD1828470.1"/>
    <property type="molecule type" value="Genomic_DNA"/>
</dbReference>
<name>A0A6V7PC67_ANACO</name>
<reference evidence="1" key="1">
    <citation type="submission" date="2020-07" db="EMBL/GenBank/DDBJ databases">
        <authorList>
            <person name="Lin J."/>
        </authorList>
    </citation>
    <scope>NUCLEOTIDE SEQUENCE</scope>
</reference>
<dbReference type="GO" id="GO:0000226">
    <property type="term" value="P:microtubule cytoskeleton organization"/>
    <property type="evidence" value="ECO:0007669"/>
    <property type="project" value="TreeGrafter"/>
</dbReference>
<dbReference type="PANTHER" id="PTHR21567">
    <property type="entry name" value="CLASP"/>
    <property type="match status" value="1"/>
</dbReference>
<dbReference type="GO" id="GO:0008017">
    <property type="term" value="F:microtubule binding"/>
    <property type="evidence" value="ECO:0007669"/>
    <property type="project" value="TreeGrafter"/>
</dbReference>
<dbReference type="PANTHER" id="PTHR21567:SF65">
    <property type="entry name" value="ARM REPEAT SUPERFAMILY PROTEIN"/>
    <property type="match status" value="1"/>
</dbReference>
<evidence type="ECO:0000313" key="1">
    <source>
        <dbReference type="EMBL" id="CAD1828470.1"/>
    </source>
</evidence>
<gene>
    <name evidence="1" type="ORF">CB5_LOCUS11681</name>
</gene>
<accession>A0A6V7PC67</accession>
<proteinExistence type="predicted"/>